<dbReference type="Pfam" id="PF03061">
    <property type="entry name" value="4HBT"/>
    <property type="match status" value="1"/>
</dbReference>
<evidence type="ECO:0000256" key="1">
    <source>
        <dbReference type="ARBA" id="ARBA00008324"/>
    </source>
</evidence>
<comment type="similarity">
    <text evidence="1">Belongs to the thioesterase PaaI family.</text>
</comment>
<name>A0A177KL00_9ACTN</name>
<organism evidence="4 5">
    <name type="scientific">Dietzia cinnamea</name>
    <dbReference type="NCBI Taxonomy" id="321318"/>
    <lineage>
        <taxon>Bacteria</taxon>
        <taxon>Bacillati</taxon>
        <taxon>Actinomycetota</taxon>
        <taxon>Actinomycetes</taxon>
        <taxon>Mycobacteriales</taxon>
        <taxon>Dietziaceae</taxon>
        <taxon>Dietzia</taxon>
    </lineage>
</organism>
<dbReference type="SUPFAM" id="SSF54637">
    <property type="entry name" value="Thioesterase/thiol ester dehydrase-isomerase"/>
    <property type="match status" value="2"/>
</dbReference>
<accession>A0A177KL00</accession>
<evidence type="ECO:0000256" key="2">
    <source>
        <dbReference type="ARBA" id="ARBA00022801"/>
    </source>
</evidence>
<sequence length="270" mass="28595">MRESQHNGPEPRLGLTFTENPDGTVSWHQPVSEQFVDPSGRFATGGLAVLVDSGLGAENHRRRPSGKWTVTTELRLDLIGAPREGSTGLGIRADHLGHDGHCLTTRGEVVDDDGEVIASGLVKTMEFAAGVDAEGYDDEPPWPSALEPGTLAEVLCLTLSERGDGPGGGRVVEGVVAPEPTLANPLGNLHGGVFAAAAEVVGAAVFSHERDVSSSSLDVRYVRQIPLVQPVTVRAEVLHDGRSWGISQVTTRDERGRVCAVATVTVYGRR</sequence>
<proteinExistence type="inferred from homology"/>
<dbReference type="EMBL" id="SMCX01000003">
    <property type="protein sequence ID" value="TCW25778.1"/>
    <property type="molecule type" value="Genomic_DNA"/>
</dbReference>
<dbReference type="OrthoDB" id="4698424at2"/>
<dbReference type="GO" id="GO:0047617">
    <property type="term" value="F:fatty acyl-CoA hydrolase activity"/>
    <property type="evidence" value="ECO:0007669"/>
    <property type="project" value="InterPro"/>
</dbReference>
<dbReference type="CDD" id="cd03440">
    <property type="entry name" value="hot_dog"/>
    <property type="match status" value="1"/>
</dbReference>
<dbReference type="InterPro" id="IPR003736">
    <property type="entry name" value="PAAI_dom"/>
</dbReference>
<dbReference type="InterPro" id="IPR029069">
    <property type="entry name" value="HotDog_dom_sf"/>
</dbReference>
<gene>
    <name evidence="4" type="ORF">EDD19_103126</name>
</gene>
<keyword evidence="2" id="KW-0378">Hydrolase</keyword>
<comment type="caution">
    <text evidence="4">The sequence shown here is derived from an EMBL/GenBank/DDBJ whole genome shotgun (WGS) entry which is preliminary data.</text>
</comment>
<dbReference type="Proteomes" id="UP000295805">
    <property type="component" value="Unassembled WGS sequence"/>
</dbReference>
<evidence type="ECO:0000313" key="4">
    <source>
        <dbReference type="EMBL" id="TCW25778.1"/>
    </source>
</evidence>
<dbReference type="InterPro" id="IPR039298">
    <property type="entry name" value="ACOT13"/>
</dbReference>
<feature type="domain" description="Thioesterase" evidence="3">
    <location>
        <begin position="187"/>
        <end position="260"/>
    </location>
</feature>
<reference evidence="4 5" key="1">
    <citation type="submission" date="2019-03" db="EMBL/GenBank/DDBJ databases">
        <title>Root nodule microbial communities of legume samples collected from USA, Mexico and Botswana.</title>
        <authorList>
            <person name="Hirsch A."/>
        </authorList>
    </citation>
    <scope>NUCLEOTIDE SEQUENCE [LARGE SCALE GENOMIC DNA]</scope>
    <source>
        <strain evidence="4 5">55</strain>
    </source>
</reference>
<dbReference type="InterPro" id="IPR006683">
    <property type="entry name" value="Thioestr_dom"/>
</dbReference>
<dbReference type="RefSeq" id="WP_007631496.1">
    <property type="nucleotide sequence ID" value="NZ_CP143053.1"/>
</dbReference>
<dbReference type="AlphaFoldDB" id="A0A177KL00"/>
<dbReference type="PANTHER" id="PTHR21660">
    <property type="entry name" value="THIOESTERASE SUPERFAMILY MEMBER-RELATED"/>
    <property type="match status" value="1"/>
</dbReference>
<dbReference type="GeneID" id="89531978"/>
<evidence type="ECO:0000313" key="5">
    <source>
        <dbReference type="Proteomes" id="UP000295805"/>
    </source>
</evidence>
<dbReference type="NCBIfam" id="TIGR00369">
    <property type="entry name" value="unchar_dom_1"/>
    <property type="match status" value="1"/>
</dbReference>
<protein>
    <submittedName>
        <fullName evidence="4">Uncharacterized protein (TIGR00369 family)</fullName>
    </submittedName>
</protein>
<dbReference type="Gene3D" id="3.10.129.10">
    <property type="entry name" value="Hotdog Thioesterase"/>
    <property type="match status" value="2"/>
</dbReference>
<dbReference type="PANTHER" id="PTHR21660:SF1">
    <property type="entry name" value="ACYL-COENZYME A THIOESTERASE 13"/>
    <property type="match status" value="1"/>
</dbReference>
<evidence type="ECO:0000259" key="3">
    <source>
        <dbReference type="Pfam" id="PF03061"/>
    </source>
</evidence>